<evidence type="ECO:0000313" key="1">
    <source>
        <dbReference type="EMBL" id="KAI5676039.1"/>
    </source>
</evidence>
<protein>
    <submittedName>
        <fullName evidence="1">Uncharacterized protein</fullName>
    </submittedName>
</protein>
<dbReference type="EMBL" id="CM044702">
    <property type="protein sequence ID" value="KAI5676039.1"/>
    <property type="molecule type" value="Genomic_DNA"/>
</dbReference>
<name>A0ACC0BTN7_CATRO</name>
<comment type="caution">
    <text evidence="1">The sequence shown here is derived from an EMBL/GenBank/DDBJ whole genome shotgun (WGS) entry which is preliminary data.</text>
</comment>
<gene>
    <name evidence="1" type="ORF">M9H77_06989</name>
</gene>
<reference evidence="2" key="1">
    <citation type="journal article" date="2023" name="Nat. Plants">
        <title>Single-cell RNA sequencing provides a high-resolution roadmap for understanding the multicellular compartmentation of specialized metabolism.</title>
        <authorList>
            <person name="Sun S."/>
            <person name="Shen X."/>
            <person name="Li Y."/>
            <person name="Li Y."/>
            <person name="Wang S."/>
            <person name="Li R."/>
            <person name="Zhang H."/>
            <person name="Shen G."/>
            <person name="Guo B."/>
            <person name="Wei J."/>
            <person name="Xu J."/>
            <person name="St-Pierre B."/>
            <person name="Chen S."/>
            <person name="Sun C."/>
        </authorList>
    </citation>
    <scope>NUCLEOTIDE SEQUENCE [LARGE SCALE GENOMIC DNA]</scope>
</reference>
<dbReference type="Proteomes" id="UP001060085">
    <property type="component" value="Linkage Group LG02"/>
</dbReference>
<organism evidence="1 2">
    <name type="scientific">Catharanthus roseus</name>
    <name type="common">Madagascar periwinkle</name>
    <name type="synonym">Vinca rosea</name>
    <dbReference type="NCBI Taxonomy" id="4058"/>
    <lineage>
        <taxon>Eukaryota</taxon>
        <taxon>Viridiplantae</taxon>
        <taxon>Streptophyta</taxon>
        <taxon>Embryophyta</taxon>
        <taxon>Tracheophyta</taxon>
        <taxon>Spermatophyta</taxon>
        <taxon>Magnoliopsida</taxon>
        <taxon>eudicotyledons</taxon>
        <taxon>Gunneridae</taxon>
        <taxon>Pentapetalae</taxon>
        <taxon>asterids</taxon>
        <taxon>lamiids</taxon>
        <taxon>Gentianales</taxon>
        <taxon>Apocynaceae</taxon>
        <taxon>Rauvolfioideae</taxon>
        <taxon>Vinceae</taxon>
        <taxon>Catharanthinae</taxon>
        <taxon>Catharanthus</taxon>
    </lineage>
</organism>
<accession>A0ACC0BTN7</accession>
<proteinExistence type="predicted"/>
<evidence type="ECO:0000313" key="2">
    <source>
        <dbReference type="Proteomes" id="UP001060085"/>
    </source>
</evidence>
<keyword evidence="2" id="KW-1185">Reference proteome</keyword>
<sequence>MGSFGFRYKGLLSYSRAGWRTCNIMCLSEAGGGARWQVLEQMDKELSKGNERAALSLVKDLQGKPGGLRCFGTARQIPQRLYSLDELKLNGISAASLLSPVDATLGSIERNLQIAALLGGLAAWNVFELSPQQVLFFSAGLLFFWTVDAVSFGGGLSALLLDTIGHIFSQKYHHRVIQHEAGHFLIAYLLGVLPKGYTLTSLDTWKKEGSLNVQAGTAFVDFEFTEEVNKGKVSASVLNRFSCIALAGVATEYLLFGCAEGGLGDINQLDVLLKSLGFTQKKADSQVRWAVLNTILILRRHEKARRKLAEAMSEARSVGACIDTIERNIDESDI</sequence>